<evidence type="ECO:0000256" key="1">
    <source>
        <dbReference type="SAM" id="SignalP"/>
    </source>
</evidence>
<proteinExistence type="predicted"/>
<keyword evidence="5" id="KW-1185">Reference proteome</keyword>
<dbReference type="EMBL" id="CAMXCT020001199">
    <property type="protein sequence ID" value="CAL1141125.1"/>
    <property type="molecule type" value="Genomic_DNA"/>
</dbReference>
<accession>A0A9P1C9W6</accession>
<sequence>MWWKSVALLCLARSEISGPVLVPVRELKGCCPDNKGQWHSCCSVAGSCCPALDEELQPCCPGFKEQQLFEPCIGINGRSPCPSDSTCCSGSCCVGKAVCCGKTCCTQESSCCKDSLGDDVCGPPSCDLPGMEKQEEILLDNLV</sequence>
<gene>
    <name evidence="2" type="ORF">C1SCF055_LOCUS14998</name>
</gene>
<organism evidence="2">
    <name type="scientific">Cladocopium goreaui</name>
    <dbReference type="NCBI Taxonomy" id="2562237"/>
    <lineage>
        <taxon>Eukaryota</taxon>
        <taxon>Sar</taxon>
        <taxon>Alveolata</taxon>
        <taxon>Dinophyceae</taxon>
        <taxon>Suessiales</taxon>
        <taxon>Symbiodiniaceae</taxon>
        <taxon>Cladocopium</taxon>
    </lineage>
</organism>
<protein>
    <submittedName>
        <fullName evidence="4">Dockerin domain-containing protein</fullName>
    </submittedName>
</protein>
<evidence type="ECO:0000313" key="2">
    <source>
        <dbReference type="EMBL" id="CAI3987750.1"/>
    </source>
</evidence>
<keyword evidence="1" id="KW-0732">Signal</keyword>
<comment type="caution">
    <text evidence="2">The sequence shown here is derived from an EMBL/GenBank/DDBJ whole genome shotgun (WGS) entry which is preliminary data.</text>
</comment>
<dbReference type="EMBL" id="CAMXCT010001199">
    <property type="protein sequence ID" value="CAI3987750.1"/>
    <property type="molecule type" value="Genomic_DNA"/>
</dbReference>
<reference evidence="3" key="2">
    <citation type="submission" date="2024-04" db="EMBL/GenBank/DDBJ databases">
        <authorList>
            <person name="Chen Y."/>
            <person name="Shah S."/>
            <person name="Dougan E. K."/>
            <person name="Thang M."/>
            <person name="Chan C."/>
        </authorList>
    </citation>
    <scope>NUCLEOTIDE SEQUENCE [LARGE SCALE GENOMIC DNA]</scope>
</reference>
<dbReference type="EMBL" id="CAMXCT030001199">
    <property type="protein sequence ID" value="CAL4775062.1"/>
    <property type="molecule type" value="Genomic_DNA"/>
</dbReference>
<evidence type="ECO:0000313" key="3">
    <source>
        <dbReference type="EMBL" id="CAL1141125.1"/>
    </source>
</evidence>
<feature type="signal peptide" evidence="1">
    <location>
        <begin position="1"/>
        <end position="17"/>
    </location>
</feature>
<dbReference type="AlphaFoldDB" id="A0A9P1C9W6"/>
<name>A0A9P1C9W6_9DINO</name>
<reference evidence="2" key="1">
    <citation type="submission" date="2022-10" db="EMBL/GenBank/DDBJ databases">
        <authorList>
            <person name="Chen Y."/>
            <person name="Dougan E. K."/>
            <person name="Chan C."/>
            <person name="Rhodes N."/>
            <person name="Thang M."/>
        </authorList>
    </citation>
    <scope>NUCLEOTIDE SEQUENCE</scope>
</reference>
<dbReference type="Proteomes" id="UP001152797">
    <property type="component" value="Unassembled WGS sequence"/>
</dbReference>
<evidence type="ECO:0000313" key="4">
    <source>
        <dbReference type="EMBL" id="CAL4775062.1"/>
    </source>
</evidence>
<feature type="chain" id="PRO_5043270264" evidence="1">
    <location>
        <begin position="18"/>
        <end position="143"/>
    </location>
</feature>
<evidence type="ECO:0000313" key="5">
    <source>
        <dbReference type="Proteomes" id="UP001152797"/>
    </source>
</evidence>